<feature type="compositionally biased region" description="Gly residues" evidence="1">
    <location>
        <begin position="80"/>
        <end position="95"/>
    </location>
</feature>
<proteinExistence type="predicted"/>
<name>A0A1E3BM98_ASPCR</name>
<protein>
    <submittedName>
        <fullName evidence="2">Uncharacterized protein</fullName>
    </submittedName>
</protein>
<sequence>MPIALADVQMDDTPTNVQPTTFLLPDFPDEDGVPINSHNNSHHAANGFGQNNGYPRWRTAANRALGRLISGNDGDDGFGDEGPNGDGNGNGGRNGNGHMELDEEPDLQYTIFVGLPLGTPRDNIWMVLNRARDTVLDKLNNGQFDSTALNVRNGSWVLRCDANFQSEIVGMAGEDNDMEYVLTSLEQWLYMLLDMQVQGAETSIPWMAGPWSMDWLLFRL</sequence>
<dbReference type="AlphaFoldDB" id="A0A1E3BM98"/>
<evidence type="ECO:0000313" key="2">
    <source>
        <dbReference type="EMBL" id="ODM21921.1"/>
    </source>
</evidence>
<gene>
    <name evidence="2" type="ORF">SI65_02765</name>
</gene>
<dbReference type="OrthoDB" id="4501798at2759"/>
<organism evidence="2 3">
    <name type="scientific">Aspergillus cristatus</name>
    <name type="common">Chinese Fuzhuan brick tea-fermentation fungus</name>
    <name type="synonym">Eurotium cristatum</name>
    <dbReference type="NCBI Taxonomy" id="573508"/>
    <lineage>
        <taxon>Eukaryota</taxon>
        <taxon>Fungi</taxon>
        <taxon>Dikarya</taxon>
        <taxon>Ascomycota</taxon>
        <taxon>Pezizomycotina</taxon>
        <taxon>Eurotiomycetes</taxon>
        <taxon>Eurotiomycetidae</taxon>
        <taxon>Eurotiales</taxon>
        <taxon>Aspergillaceae</taxon>
        <taxon>Aspergillus</taxon>
        <taxon>Aspergillus subgen. Aspergillus</taxon>
    </lineage>
</organism>
<dbReference type="VEuPathDB" id="FungiDB:SI65_02765"/>
<evidence type="ECO:0000256" key="1">
    <source>
        <dbReference type="SAM" id="MobiDB-lite"/>
    </source>
</evidence>
<accession>A0A1E3BM98</accession>
<dbReference type="Proteomes" id="UP000094569">
    <property type="component" value="Unassembled WGS sequence"/>
</dbReference>
<keyword evidence="3" id="KW-1185">Reference proteome</keyword>
<evidence type="ECO:0000313" key="3">
    <source>
        <dbReference type="Proteomes" id="UP000094569"/>
    </source>
</evidence>
<feature type="region of interest" description="Disordered" evidence="1">
    <location>
        <begin position="71"/>
        <end position="101"/>
    </location>
</feature>
<comment type="caution">
    <text evidence="2">The sequence shown here is derived from an EMBL/GenBank/DDBJ whole genome shotgun (WGS) entry which is preliminary data.</text>
</comment>
<dbReference type="EMBL" id="JXNT01000002">
    <property type="protein sequence ID" value="ODM21921.1"/>
    <property type="molecule type" value="Genomic_DNA"/>
</dbReference>
<reference evidence="2 3" key="1">
    <citation type="journal article" date="2016" name="BMC Genomics">
        <title>Comparative genomic and transcriptomic analyses of the Fuzhuan brick tea-fermentation fungus Aspergillus cristatus.</title>
        <authorList>
            <person name="Ge Y."/>
            <person name="Wang Y."/>
            <person name="Liu Y."/>
            <person name="Tan Y."/>
            <person name="Ren X."/>
            <person name="Zhang X."/>
            <person name="Hyde K.D."/>
            <person name="Liu Y."/>
            <person name="Liu Z."/>
        </authorList>
    </citation>
    <scope>NUCLEOTIDE SEQUENCE [LARGE SCALE GENOMIC DNA]</scope>
    <source>
        <strain evidence="2 3">GZAAS20.1005</strain>
    </source>
</reference>